<protein>
    <submittedName>
        <fullName evidence="1">Uncharacterized protein</fullName>
    </submittedName>
</protein>
<proteinExistence type="predicted"/>
<gene>
    <name evidence="1" type="ORF">QNI16_07190</name>
</gene>
<dbReference type="RefSeq" id="WP_313976835.1">
    <property type="nucleotide sequence ID" value="NZ_JASJOS010000003.1"/>
</dbReference>
<comment type="caution">
    <text evidence="1">The sequence shown here is derived from an EMBL/GenBank/DDBJ whole genome shotgun (WGS) entry which is preliminary data.</text>
</comment>
<dbReference type="EMBL" id="JASJOS010000003">
    <property type="protein sequence ID" value="MDJ1480263.1"/>
    <property type="molecule type" value="Genomic_DNA"/>
</dbReference>
<evidence type="ECO:0000313" key="2">
    <source>
        <dbReference type="Proteomes" id="UP001241110"/>
    </source>
</evidence>
<dbReference type="AlphaFoldDB" id="A0AAE3QPD4"/>
<evidence type="ECO:0000313" key="1">
    <source>
        <dbReference type="EMBL" id="MDJ1480263.1"/>
    </source>
</evidence>
<accession>A0AAE3QPD4</accession>
<reference evidence="1" key="1">
    <citation type="submission" date="2023-05" db="EMBL/GenBank/DDBJ databases">
        <authorList>
            <person name="Zhang X."/>
        </authorList>
    </citation>
    <scope>NUCLEOTIDE SEQUENCE</scope>
    <source>
        <strain evidence="1">YF14B1</strain>
    </source>
</reference>
<sequence length="192" mass="23062">MKENDVIVSIRVLPYVKKYLEKLYPAEQKITQNDDLGRQITLMLETTYSDVSDSVYRIGTSSVFDKETAALLEQNLSHSKYSKFMSRYTERWTFKIHKSKQRHFTDYTTVRFNNLIDAQMKRRFYDHVDLLRTMLFFKQEQAVYHFMDSYGFTDQDINFRTLLKAYQRYELDKLGVERKKDLKKEGKIRQAA</sequence>
<organism evidence="1 2">
    <name type="scientific">Xanthocytophaga flava</name>
    <dbReference type="NCBI Taxonomy" id="3048013"/>
    <lineage>
        <taxon>Bacteria</taxon>
        <taxon>Pseudomonadati</taxon>
        <taxon>Bacteroidota</taxon>
        <taxon>Cytophagia</taxon>
        <taxon>Cytophagales</taxon>
        <taxon>Rhodocytophagaceae</taxon>
        <taxon>Xanthocytophaga</taxon>
    </lineage>
</organism>
<dbReference type="Proteomes" id="UP001241110">
    <property type="component" value="Unassembled WGS sequence"/>
</dbReference>
<name>A0AAE3QPD4_9BACT</name>